<evidence type="ECO:0000256" key="1">
    <source>
        <dbReference type="ARBA" id="ARBA00008791"/>
    </source>
</evidence>
<comment type="similarity">
    <text evidence="1">Belongs to the universal stress protein A family.</text>
</comment>
<dbReference type="Gene3D" id="3.40.50.620">
    <property type="entry name" value="HUPs"/>
    <property type="match status" value="2"/>
</dbReference>
<name>A0ABW0CEU4_STRCD</name>
<evidence type="ECO:0000313" key="3">
    <source>
        <dbReference type="EMBL" id="MFC5213761.1"/>
    </source>
</evidence>
<dbReference type="EMBL" id="JBHSKM010000003">
    <property type="protein sequence ID" value="MFC5213761.1"/>
    <property type="molecule type" value="Genomic_DNA"/>
</dbReference>
<dbReference type="PANTHER" id="PTHR46268">
    <property type="entry name" value="STRESS RESPONSE PROTEIN NHAX"/>
    <property type="match status" value="1"/>
</dbReference>
<dbReference type="Pfam" id="PF00582">
    <property type="entry name" value="Usp"/>
    <property type="match status" value="2"/>
</dbReference>
<reference evidence="4" key="1">
    <citation type="journal article" date="2019" name="Int. J. Syst. Evol. Microbiol.">
        <title>The Global Catalogue of Microorganisms (GCM) 10K type strain sequencing project: providing services to taxonomists for standard genome sequencing and annotation.</title>
        <authorList>
            <consortium name="The Broad Institute Genomics Platform"/>
            <consortium name="The Broad Institute Genome Sequencing Center for Infectious Disease"/>
            <person name="Wu L."/>
            <person name="Ma J."/>
        </authorList>
    </citation>
    <scope>NUCLEOTIDE SEQUENCE [LARGE SCALE GENOMIC DNA]</scope>
    <source>
        <strain evidence="4">KCTC 42586</strain>
    </source>
</reference>
<sequence>MTRTVTLSVTAGLDGSPESRAAAEWAAREAQLLGLPLKLVQVWEPVPEPMAQAPLLGAETQQHWTERSEMGAPPAEGWGRIPRDAAEGIRARHPGLDVKIEHLSGRPAEVLADEAKDAELLVLGSRGLSGIGGFLVGSVGLSVVAHADRPVVLVRAHEQAADEHVGDPAGIPSAATAFRPVVLGLDIDSPDRELIEFAFAAAARRSTSLRVVHGWNPPPYYAYGLSADLELHASLAQRETTVLTEVMRPWRKKFPEVEVTEESHYGTPAGHLVDASRDASLVVVGRRVRRSPLGTHIGHVTHAVLHHAMAPVAVVPHN</sequence>
<gene>
    <name evidence="3" type="ORF">ACFPQ9_07920</name>
</gene>
<comment type="caution">
    <text evidence="3">The sequence shown here is derived from an EMBL/GenBank/DDBJ whole genome shotgun (WGS) entry which is preliminary data.</text>
</comment>
<protein>
    <submittedName>
        <fullName evidence="3">Universal stress protein</fullName>
    </submittedName>
</protein>
<organism evidence="3 4">
    <name type="scientific">Streptomyces coerulescens</name>
    <dbReference type="NCBI Taxonomy" id="29304"/>
    <lineage>
        <taxon>Bacteria</taxon>
        <taxon>Bacillati</taxon>
        <taxon>Actinomycetota</taxon>
        <taxon>Actinomycetes</taxon>
        <taxon>Kitasatosporales</taxon>
        <taxon>Streptomycetaceae</taxon>
        <taxon>Streptomyces</taxon>
    </lineage>
</organism>
<dbReference type="SUPFAM" id="SSF52402">
    <property type="entry name" value="Adenine nucleotide alpha hydrolases-like"/>
    <property type="match status" value="2"/>
</dbReference>
<dbReference type="InterPro" id="IPR006016">
    <property type="entry name" value="UspA"/>
</dbReference>
<evidence type="ECO:0000259" key="2">
    <source>
        <dbReference type="Pfam" id="PF00582"/>
    </source>
</evidence>
<proteinExistence type="inferred from homology"/>
<accession>A0ABW0CEU4</accession>
<feature type="domain" description="UspA" evidence="2">
    <location>
        <begin position="10"/>
        <end position="155"/>
    </location>
</feature>
<dbReference type="InterPro" id="IPR014729">
    <property type="entry name" value="Rossmann-like_a/b/a_fold"/>
</dbReference>
<evidence type="ECO:0000313" key="4">
    <source>
        <dbReference type="Proteomes" id="UP001596263"/>
    </source>
</evidence>
<feature type="domain" description="UspA" evidence="2">
    <location>
        <begin position="178"/>
        <end position="316"/>
    </location>
</feature>
<dbReference type="PANTHER" id="PTHR46268:SF6">
    <property type="entry name" value="UNIVERSAL STRESS PROTEIN UP12"/>
    <property type="match status" value="1"/>
</dbReference>
<dbReference type="RefSeq" id="WP_380848851.1">
    <property type="nucleotide sequence ID" value="NZ_JBHSKM010000003.1"/>
</dbReference>
<dbReference type="InterPro" id="IPR006015">
    <property type="entry name" value="Universal_stress_UspA"/>
</dbReference>
<keyword evidence="4" id="KW-1185">Reference proteome</keyword>
<dbReference type="Proteomes" id="UP001596263">
    <property type="component" value="Unassembled WGS sequence"/>
</dbReference>
<dbReference type="PRINTS" id="PR01438">
    <property type="entry name" value="UNVRSLSTRESS"/>
</dbReference>